<dbReference type="GO" id="GO:0051996">
    <property type="term" value="F:squalene synthase [NAD(P)H] activity"/>
    <property type="evidence" value="ECO:0007669"/>
    <property type="project" value="InterPro"/>
</dbReference>
<dbReference type="PANTHER" id="PTHR11626:SF2">
    <property type="entry name" value="SQUALENE SYNTHASE"/>
    <property type="match status" value="1"/>
</dbReference>
<dbReference type="EMBL" id="FOTI01000020">
    <property type="protein sequence ID" value="SFL60302.1"/>
    <property type="molecule type" value="Genomic_DNA"/>
</dbReference>
<dbReference type="RefSeq" id="WP_089861675.1">
    <property type="nucleotide sequence ID" value="NZ_FOTI01000020.1"/>
</dbReference>
<evidence type="ECO:0000313" key="1">
    <source>
        <dbReference type="EMBL" id="SFL60302.1"/>
    </source>
</evidence>
<dbReference type="GO" id="GO:0045338">
    <property type="term" value="P:farnesyl diphosphate metabolic process"/>
    <property type="evidence" value="ECO:0007669"/>
    <property type="project" value="InterPro"/>
</dbReference>
<proteinExistence type="predicted"/>
<dbReference type="InterPro" id="IPR002060">
    <property type="entry name" value="Squ/phyt_synthse"/>
</dbReference>
<keyword evidence="2" id="KW-1185">Reference proteome</keyword>
<dbReference type="AlphaFoldDB" id="A0A1I4J0Y5"/>
<sequence length="323" mass="37299">MKSDQMNFARDILAEVSRSFALTIPMLDEEIKDEVLLAYLQDRILDNFEDEVQKIELDLQKKLMDTVSRIFSPENYDRASDFKLIKDKAALIADQSLQRLTVNIDQLYQLYKNMSAEIQIISHKWLAEMNQGMQKFLTKKVATFADLNEYCYYVAGTVGGFLTETIIEKFAITGQQREVLLANFNEAGLFLQKINLIRDIREDLINRDKHFWPLEELSVSEADLRDPAQKEKALQSLNLMLDDLTDHIPALHKYYLALPAELSGYKKFFAVNNGLGLATVDKLRDNPAVFYGKKPVKVAKLSFLNIIRKPEKYFLRHCAPYLN</sequence>
<dbReference type="PANTHER" id="PTHR11626">
    <property type="entry name" value="FARNESYL-DIPHOSPHATE FARNESYLTRANSFERASE"/>
    <property type="match status" value="1"/>
</dbReference>
<dbReference type="InterPro" id="IPR008949">
    <property type="entry name" value="Isoprenoid_synthase_dom_sf"/>
</dbReference>
<dbReference type="Proteomes" id="UP000199006">
    <property type="component" value="Unassembled WGS sequence"/>
</dbReference>
<dbReference type="SFLD" id="SFLDS00005">
    <property type="entry name" value="Isoprenoid_Synthase_Type_I"/>
    <property type="match status" value="1"/>
</dbReference>
<protein>
    <submittedName>
        <fullName evidence="1">Farnesyl-diphosphate farnesyltransferase</fullName>
    </submittedName>
</protein>
<dbReference type="SFLD" id="SFLDG01018">
    <property type="entry name" value="Squalene/Phytoene_Synthase_Lik"/>
    <property type="match status" value="1"/>
</dbReference>
<name>A0A1I4J0Y5_9FIRM</name>
<dbReference type="Pfam" id="PF00494">
    <property type="entry name" value="SQS_PSY"/>
    <property type="match status" value="1"/>
</dbReference>
<dbReference type="Gene3D" id="1.10.600.10">
    <property type="entry name" value="Farnesyl Diphosphate Synthase"/>
    <property type="match status" value="1"/>
</dbReference>
<organism evidence="1 2">
    <name type="scientific">Halanaerobium salsuginis</name>
    <dbReference type="NCBI Taxonomy" id="29563"/>
    <lineage>
        <taxon>Bacteria</taxon>
        <taxon>Bacillati</taxon>
        <taxon>Bacillota</taxon>
        <taxon>Clostridia</taxon>
        <taxon>Halanaerobiales</taxon>
        <taxon>Halanaerobiaceae</taxon>
        <taxon>Halanaerobium</taxon>
    </lineage>
</organism>
<dbReference type="SUPFAM" id="SSF48576">
    <property type="entry name" value="Terpenoid synthases"/>
    <property type="match status" value="1"/>
</dbReference>
<accession>A0A1I4J0Y5</accession>
<evidence type="ECO:0000313" key="2">
    <source>
        <dbReference type="Proteomes" id="UP000199006"/>
    </source>
</evidence>
<dbReference type="STRING" id="29563.SAMN02983006_01566"/>
<gene>
    <name evidence="1" type="ORF">SAMN02983006_01566</name>
</gene>
<dbReference type="OrthoDB" id="9787280at2"/>
<keyword evidence="1" id="KW-0808">Transferase</keyword>
<reference evidence="1 2" key="1">
    <citation type="submission" date="2016-10" db="EMBL/GenBank/DDBJ databases">
        <authorList>
            <person name="de Groot N.N."/>
        </authorList>
    </citation>
    <scope>NUCLEOTIDE SEQUENCE [LARGE SCALE GENOMIC DNA]</scope>
    <source>
        <strain evidence="1 2">ATCC 51327</strain>
    </source>
</reference>
<dbReference type="InterPro" id="IPR044844">
    <property type="entry name" value="Trans_IPPS_euk-type"/>
</dbReference>